<dbReference type="Proteomes" id="UP000886124">
    <property type="component" value="Unassembled WGS sequence"/>
</dbReference>
<name>A0A7V5UF71_CALAY</name>
<protein>
    <submittedName>
        <fullName evidence="1">Uncharacterized protein</fullName>
    </submittedName>
</protein>
<evidence type="ECO:0000313" key="1">
    <source>
        <dbReference type="EMBL" id="HHJ53112.1"/>
    </source>
</evidence>
<dbReference type="EMBL" id="DROD01000511">
    <property type="protein sequence ID" value="HHJ53112.1"/>
    <property type="molecule type" value="Genomic_DNA"/>
</dbReference>
<organism evidence="1">
    <name type="scientific">Caldithrix abyssi</name>
    <dbReference type="NCBI Taxonomy" id="187145"/>
    <lineage>
        <taxon>Bacteria</taxon>
        <taxon>Pseudomonadati</taxon>
        <taxon>Calditrichota</taxon>
        <taxon>Calditrichia</taxon>
        <taxon>Calditrichales</taxon>
        <taxon>Calditrichaceae</taxon>
        <taxon>Caldithrix</taxon>
    </lineage>
</organism>
<sequence length="292" mass="32671">MTIRILKITVLILLVLGLSFCSKKQTSGGNLFPTPDDGTRIILSKEDVSLGTHHTQHFKIFSKYVQGYNRYILKGIDKVQSTAPDGGGYFAGVTADPPESPIGYPLTLLGVKLLDPPRPTSYCSGSSYAAFIEGLNLILEKSKNKHLKMAQAEALRMQEPDGGRREDHVKFWGKWNADGYGNYFALVNYAKMGKRIKPVQARPGDFMNISWKKGGGHSVIFLGWYKDENGKKYVAYWSSQKRTNGIGDDLVPLERIKEVMLVRLTQPEKIFSFDTTSIEDVDIPGDSILWED</sequence>
<gene>
    <name evidence="1" type="ORF">ENJ89_07945</name>
</gene>
<comment type="caution">
    <text evidence="1">The sequence shown here is derived from an EMBL/GenBank/DDBJ whole genome shotgun (WGS) entry which is preliminary data.</text>
</comment>
<dbReference type="AlphaFoldDB" id="A0A7V5UF71"/>
<accession>A0A7V5UF71</accession>
<proteinExistence type="predicted"/>
<reference evidence="1" key="1">
    <citation type="journal article" date="2020" name="mSystems">
        <title>Genome- and Community-Level Interaction Insights into Carbon Utilization and Element Cycling Functions of Hydrothermarchaeota in Hydrothermal Sediment.</title>
        <authorList>
            <person name="Zhou Z."/>
            <person name="Liu Y."/>
            <person name="Xu W."/>
            <person name="Pan J."/>
            <person name="Luo Z.H."/>
            <person name="Li M."/>
        </authorList>
    </citation>
    <scope>NUCLEOTIDE SEQUENCE [LARGE SCALE GENOMIC DNA]</scope>
    <source>
        <strain evidence="1">HyVt-527</strain>
    </source>
</reference>